<reference evidence="6 7" key="1">
    <citation type="journal article" date="2007" name="Appl. Environ. Microbiol.">
        <title>Genome sequence of the cellulolytic gliding bacterium Cytophaga hutchinsonii.</title>
        <authorList>
            <person name="Xie G."/>
            <person name="Bruce D.C."/>
            <person name="Challacombe J.F."/>
            <person name="Chertkov O."/>
            <person name="Detter J.C."/>
            <person name="Gilna P."/>
            <person name="Han C.S."/>
            <person name="Lucas S."/>
            <person name="Misra M."/>
            <person name="Myers G.L."/>
            <person name="Richardson P."/>
            <person name="Tapia R."/>
            <person name="Thayer N."/>
            <person name="Thompson L.S."/>
            <person name="Brettin T.S."/>
            <person name="Henrissat B."/>
            <person name="Wilson D.B."/>
            <person name="McBride M.J."/>
        </authorList>
    </citation>
    <scope>NUCLEOTIDE SEQUENCE [LARGE SCALE GENOMIC DNA]</scope>
    <source>
        <strain evidence="7">ATCC 33406 / DSM 1761 / CIP 103989 / NBRC 15051 / NCIMB 9469 / D465</strain>
    </source>
</reference>
<organism evidence="6 7">
    <name type="scientific">Cytophaga hutchinsonii (strain ATCC 33406 / DSM 1761 / CIP 103989 / NBRC 15051 / NCIMB 9469 / D465)</name>
    <dbReference type="NCBI Taxonomy" id="269798"/>
    <lineage>
        <taxon>Bacteria</taxon>
        <taxon>Pseudomonadati</taxon>
        <taxon>Bacteroidota</taxon>
        <taxon>Cytophagia</taxon>
        <taxon>Cytophagales</taxon>
        <taxon>Cytophagaceae</taxon>
        <taxon>Cytophaga</taxon>
    </lineage>
</organism>
<dbReference type="AlphaFoldDB" id="A0A6N4ST38"/>
<keyword evidence="7" id="KW-1185">Reference proteome</keyword>
<dbReference type="KEGG" id="chu:CHU_2209"/>
<dbReference type="OrthoDB" id="9796771at2"/>
<dbReference type="PROSITE" id="PS51257">
    <property type="entry name" value="PROKAR_LIPOPROTEIN"/>
    <property type="match status" value="1"/>
</dbReference>
<evidence type="ECO:0000256" key="3">
    <source>
        <dbReference type="ARBA" id="ARBA00023004"/>
    </source>
</evidence>
<feature type="domain" description="Cytochrome c" evidence="5">
    <location>
        <begin position="113"/>
        <end position="197"/>
    </location>
</feature>
<dbReference type="GO" id="GO:0020037">
    <property type="term" value="F:heme binding"/>
    <property type="evidence" value="ECO:0007669"/>
    <property type="project" value="InterPro"/>
</dbReference>
<evidence type="ECO:0000313" key="6">
    <source>
        <dbReference type="EMBL" id="ABG59472.1"/>
    </source>
</evidence>
<keyword evidence="3 4" id="KW-0408">Iron</keyword>
<dbReference type="PROSITE" id="PS51007">
    <property type="entry name" value="CYTC"/>
    <property type="match status" value="1"/>
</dbReference>
<evidence type="ECO:0000256" key="1">
    <source>
        <dbReference type="ARBA" id="ARBA00022617"/>
    </source>
</evidence>
<dbReference type="PANTHER" id="PTHR40394">
    <property type="entry name" value="LIPOPROTEIN-RELATED"/>
    <property type="match status" value="1"/>
</dbReference>
<evidence type="ECO:0000256" key="4">
    <source>
        <dbReference type="PROSITE-ProRule" id="PRU00433"/>
    </source>
</evidence>
<dbReference type="EMBL" id="CP000383">
    <property type="protein sequence ID" value="ABG59472.1"/>
    <property type="molecule type" value="Genomic_DNA"/>
</dbReference>
<dbReference type="GO" id="GO:0009055">
    <property type="term" value="F:electron transfer activity"/>
    <property type="evidence" value="ECO:0007669"/>
    <property type="project" value="InterPro"/>
</dbReference>
<evidence type="ECO:0000313" key="7">
    <source>
        <dbReference type="Proteomes" id="UP000001822"/>
    </source>
</evidence>
<keyword evidence="2 4" id="KW-0479">Metal-binding</keyword>
<dbReference type="Gene3D" id="1.10.760.10">
    <property type="entry name" value="Cytochrome c-like domain"/>
    <property type="match status" value="1"/>
</dbReference>
<dbReference type="SUPFAM" id="SSF46626">
    <property type="entry name" value="Cytochrome c"/>
    <property type="match status" value="1"/>
</dbReference>
<keyword evidence="1 4" id="KW-0349">Heme</keyword>
<sequence length="200" mass="22065">MTMKTFNIAAAIVFAATVSSCNHNFDQIPVHESPRNEYAPNMYVSEAYEPVTLVEDKEHFPEAYNVMPYNNGSNLRMPVPGTIKRGAVPYHITKDSLAQANATLVSPIAPTEEVLSEGQVLFNRFCSHCHGEGGEGDGPVNDKLQGVANLKSGTLKAVNAGHIFHVITYGKGRMLQHASQLEPLERWKISLYVKEVLQKK</sequence>
<dbReference type="InterPro" id="IPR036909">
    <property type="entry name" value="Cyt_c-like_dom_sf"/>
</dbReference>
<protein>
    <submittedName>
        <fullName evidence="6">Quinol:cytochrome c oxidoreductase monoheme cytochrome subunit</fullName>
    </submittedName>
</protein>
<dbReference type="InterPro" id="IPR009056">
    <property type="entry name" value="Cyt_c-like_dom"/>
</dbReference>
<gene>
    <name evidence="6" type="ordered locus">CHU_2209</name>
</gene>
<dbReference type="PANTHER" id="PTHR40394:SF2">
    <property type="entry name" value="QUINOL:CYTOCHROME C OXIDOREDUCTASE MEMBRANE PROTEIN"/>
    <property type="match status" value="1"/>
</dbReference>
<name>A0A6N4ST38_CYTH3</name>
<evidence type="ECO:0000259" key="5">
    <source>
        <dbReference type="PROSITE" id="PS51007"/>
    </source>
</evidence>
<proteinExistence type="predicted"/>
<evidence type="ECO:0000256" key="2">
    <source>
        <dbReference type="ARBA" id="ARBA00022723"/>
    </source>
</evidence>
<accession>A0A6N4ST38</accession>
<dbReference type="Proteomes" id="UP000001822">
    <property type="component" value="Chromosome"/>
</dbReference>
<dbReference type="Pfam" id="PF13442">
    <property type="entry name" value="Cytochrome_CBB3"/>
    <property type="match status" value="1"/>
</dbReference>
<dbReference type="GO" id="GO:0046872">
    <property type="term" value="F:metal ion binding"/>
    <property type="evidence" value="ECO:0007669"/>
    <property type="project" value="UniProtKB-KW"/>
</dbReference>